<dbReference type="RefSeq" id="WP_159805690.1">
    <property type="nucleotide sequence ID" value="NZ_BLJE01000002.1"/>
</dbReference>
<dbReference type="SUPFAM" id="SSF56784">
    <property type="entry name" value="HAD-like"/>
    <property type="match status" value="1"/>
</dbReference>
<keyword evidence="2" id="KW-1185">Reference proteome</keyword>
<protein>
    <submittedName>
        <fullName evidence="1">Haloacid dehalogenase</fullName>
    </submittedName>
</protein>
<dbReference type="SFLD" id="SFLDS00003">
    <property type="entry name" value="Haloacid_Dehalogenase"/>
    <property type="match status" value="1"/>
</dbReference>
<dbReference type="Proteomes" id="UP000436822">
    <property type="component" value="Unassembled WGS sequence"/>
</dbReference>
<dbReference type="Gene3D" id="1.10.150.240">
    <property type="entry name" value="Putative phosphatase, domain 2"/>
    <property type="match status" value="1"/>
</dbReference>
<dbReference type="InterPro" id="IPR023214">
    <property type="entry name" value="HAD_sf"/>
</dbReference>
<dbReference type="InterPro" id="IPR006439">
    <property type="entry name" value="HAD-SF_hydro_IA"/>
</dbReference>
<dbReference type="InterPro" id="IPR023198">
    <property type="entry name" value="PGP-like_dom2"/>
</dbReference>
<reference evidence="1 2" key="1">
    <citation type="submission" date="2019-12" db="EMBL/GenBank/DDBJ databases">
        <title>Litoreibacter badius sp. nov., a novel bacteriochlorophyll a-containing bacterium in the genus Litoreibacter.</title>
        <authorList>
            <person name="Kanamuro M."/>
            <person name="Takabe Y."/>
            <person name="Mori K."/>
            <person name="Takaichi S."/>
            <person name="Hanada S."/>
        </authorList>
    </citation>
    <scope>NUCLEOTIDE SEQUENCE [LARGE SCALE GENOMIC DNA]</scope>
    <source>
        <strain evidence="1 2">K6</strain>
    </source>
</reference>
<sequence length="207" mass="24009">MSIEAVIFDIGNVLIEWQPERHYDSVIGQDRRRAMFAEVDLHEMNNRVDLGHPFKETIYQTAEAYPAWRDEIRLWHDEWIKMASPAIDHSVHLLRTLRAKAIPVFALTNFGVESFAYAETQYPFLAEFDRRYVSGHMEVVKPDVTIYERVEQDCGVAPANLLFADDRSDNIAVANERGWQTHLFEHPKGWADRLVREGLLSEAEARP</sequence>
<dbReference type="EMBL" id="BLJE01000002">
    <property type="protein sequence ID" value="GFE64478.1"/>
    <property type="molecule type" value="Genomic_DNA"/>
</dbReference>
<comment type="caution">
    <text evidence="1">The sequence shown here is derived from an EMBL/GenBank/DDBJ whole genome shotgun (WGS) entry which is preliminary data.</text>
</comment>
<dbReference type="NCBIfam" id="TIGR01509">
    <property type="entry name" value="HAD-SF-IA-v3"/>
    <property type="match status" value="1"/>
</dbReference>
<proteinExistence type="predicted"/>
<dbReference type="CDD" id="cd02603">
    <property type="entry name" value="HAD_sEH-N_like"/>
    <property type="match status" value="1"/>
</dbReference>
<organism evidence="1 2">
    <name type="scientific">Litoreibacter roseus</name>
    <dbReference type="NCBI Taxonomy" id="2601869"/>
    <lineage>
        <taxon>Bacteria</taxon>
        <taxon>Pseudomonadati</taxon>
        <taxon>Pseudomonadota</taxon>
        <taxon>Alphaproteobacteria</taxon>
        <taxon>Rhodobacterales</taxon>
        <taxon>Roseobacteraceae</taxon>
        <taxon>Litoreibacter</taxon>
    </lineage>
</organism>
<evidence type="ECO:0000313" key="2">
    <source>
        <dbReference type="Proteomes" id="UP000436822"/>
    </source>
</evidence>
<dbReference type="AlphaFoldDB" id="A0A6N6JGR3"/>
<dbReference type="SFLD" id="SFLDG01129">
    <property type="entry name" value="C1.5:_HAD__Beta-PGM__Phosphata"/>
    <property type="match status" value="1"/>
</dbReference>
<dbReference type="InterPro" id="IPR036412">
    <property type="entry name" value="HAD-like_sf"/>
</dbReference>
<dbReference type="OrthoDB" id="9807742at2"/>
<dbReference type="PANTHER" id="PTHR43611">
    <property type="entry name" value="ALPHA-D-GLUCOSE 1-PHOSPHATE PHOSPHATASE"/>
    <property type="match status" value="1"/>
</dbReference>
<name>A0A6N6JGR3_9RHOB</name>
<dbReference type="Gene3D" id="3.40.50.1000">
    <property type="entry name" value="HAD superfamily/HAD-like"/>
    <property type="match status" value="1"/>
</dbReference>
<dbReference type="Pfam" id="PF00702">
    <property type="entry name" value="Hydrolase"/>
    <property type="match status" value="1"/>
</dbReference>
<dbReference type="PRINTS" id="PR00413">
    <property type="entry name" value="HADHALOGNASE"/>
</dbReference>
<evidence type="ECO:0000313" key="1">
    <source>
        <dbReference type="EMBL" id="GFE64478.1"/>
    </source>
</evidence>
<gene>
    <name evidence="1" type="ORF">KIN_15520</name>
</gene>
<accession>A0A6N6JGR3</accession>
<dbReference type="PANTHER" id="PTHR43611:SF3">
    <property type="entry name" value="FLAVIN MONONUCLEOTIDE HYDROLASE 1, CHLOROPLATIC"/>
    <property type="match status" value="1"/>
</dbReference>